<dbReference type="HOGENOM" id="CLU_1631568_0_0_2"/>
<name>A0RYD0_CENSY</name>
<sequence>MGGSLVSLLRVQAADQAPEPKVQGKAPGEGRGRLEGSRGNSIKNIGYAPGLLGQSFCEESVEAGGRSFLIRLLRFDNGSFVAVSEGGARLGSLAVALDAGPSPVATTVIPAKFGAFFLRLAAQRISSATRGISIVSAGVQNELGTDVMKALMEGIMKMVRDE</sequence>
<feature type="region of interest" description="Disordered" evidence="1">
    <location>
        <begin position="16"/>
        <end position="40"/>
    </location>
</feature>
<protein>
    <submittedName>
        <fullName evidence="2">Uncharacterized protein</fullName>
    </submittedName>
</protein>
<evidence type="ECO:0000313" key="3">
    <source>
        <dbReference type="Proteomes" id="UP000000758"/>
    </source>
</evidence>
<proteinExistence type="predicted"/>
<keyword evidence="3" id="KW-1185">Reference proteome</keyword>
<dbReference type="Proteomes" id="UP000000758">
    <property type="component" value="Chromosome"/>
</dbReference>
<dbReference type="EMBL" id="DP000238">
    <property type="protein sequence ID" value="ABK78347.1"/>
    <property type="molecule type" value="Genomic_DNA"/>
</dbReference>
<dbReference type="STRING" id="414004.CENSYa_1736"/>
<dbReference type="AlphaFoldDB" id="A0RYD0"/>
<organism evidence="2 3">
    <name type="scientific">Cenarchaeum symbiosum (strain A)</name>
    <dbReference type="NCBI Taxonomy" id="414004"/>
    <lineage>
        <taxon>Archaea</taxon>
        <taxon>Nitrososphaerota</taxon>
        <taxon>Candidatus Cenarchaeales</taxon>
        <taxon>Candidatus Cenarchaeaceae</taxon>
        <taxon>Candidatus Cenarchaeum</taxon>
    </lineage>
</organism>
<accession>A0RYD0</accession>
<dbReference type="EnsemblBacteria" id="ABK78347">
    <property type="protein sequence ID" value="ABK78347"/>
    <property type="gene ID" value="CENSYa_1736"/>
</dbReference>
<reference evidence="2 3" key="1">
    <citation type="journal article" date="2006" name="Proc. Natl. Acad. Sci. U.S.A.">
        <title>Genomic analysis of the uncultivated marine crenarchaeote Cenarchaeum symbiosum.</title>
        <authorList>
            <person name="Hallam S.J."/>
            <person name="Konstantinidis K.T."/>
            <person name="Putnam N."/>
            <person name="Schleper C."/>
            <person name="Watanabe Y."/>
            <person name="Sugahara J."/>
            <person name="Preston C."/>
            <person name="de la Torre J."/>
            <person name="Richardson P.M."/>
            <person name="DeLong E.F."/>
        </authorList>
    </citation>
    <scope>NUCLEOTIDE SEQUENCE [LARGE SCALE GENOMIC DNA]</scope>
    <source>
        <strain evidence="3">A</strain>
    </source>
</reference>
<evidence type="ECO:0000313" key="2">
    <source>
        <dbReference type="EMBL" id="ABK78347.1"/>
    </source>
</evidence>
<gene>
    <name evidence="2" type="ordered locus">CENSYa_1736</name>
</gene>
<evidence type="ECO:0000256" key="1">
    <source>
        <dbReference type="SAM" id="MobiDB-lite"/>
    </source>
</evidence>
<dbReference type="KEGG" id="csy:CENSYa_1736"/>